<sequence>MDVTREIRRRARHVVGPVCGALLLGYFVYHAVQGDRGILAWRQVDQQIALAESALQEVSSVRRQLERRVTLLEPAHIDPDMLEERARLMLNLQRPDEVVILNAGAKGAPITPAYPTAPDDRTAASMVARLPVGAAQN</sequence>
<dbReference type="Pfam" id="PF04977">
    <property type="entry name" value="DivIC"/>
    <property type="match status" value="1"/>
</dbReference>
<evidence type="ECO:0000256" key="1">
    <source>
        <dbReference type="SAM" id="Phobius"/>
    </source>
</evidence>
<dbReference type="OrthoDB" id="9815600at2"/>
<keyword evidence="1" id="KW-0472">Membrane</keyword>
<keyword evidence="1" id="KW-1133">Transmembrane helix</keyword>
<dbReference type="AlphaFoldDB" id="A0A154W8F6"/>
<proteinExistence type="predicted"/>
<gene>
    <name evidence="2" type="ORF">AUP43_01145</name>
</gene>
<dbReference type="EMBL" id="LPXN01000094">
    <property type="protein sequence ID" value="KZD09814.1"/>
    <property type="molecule type" value="Genomic_DNA"/>
</dbReference>
<reference evidence="2 3" key="1">
    <citation type="submission" date="2015-12" db="EMBL/GenBank/DDBJ databases">
        <title>Genome sequence of Oceanibaculum pacificum MCCC 1A02656.</title>
        <authorList>
            <person name="Lu L."/>
            <person name="Lai Q."/>
            <person name="Shao Z."/>
            <person name="Qian P."/>
        </authorList>
    </citation>
    <scope>NUCLEOTIDE SEQUENCE [LARGE SCALE GENOMIC DNA]</scope>
    <source>
        <strain evidence="2 3">MCCC 1A02656</strain>
    </source>
</reference>
<protein>
    <submittedName>
        <fullName evidence="2">Septum formation initiator</fullName>
    </submittedName>
</protein>
<dbReference type="Proteomes" id="UP000076400">
    <property type="component" value="Unassembled WGS sequence"/>
</dbReference>
<feature type="transmembrane region" description="Helical" evidence="1">
    <location>
        <begin position="12"/>
        <end position="32"/>
    </location>
</feature>
<dbReference type="InterPro" id="IPR007060">
    <property type="entry name" value="FtsL/DivIC"/>
</dbReference>
<keyword evidence="3" id="KW-1185">Reference proteome</keyword>
<dbReference type="STRING" id="580166.AUP43_01145"/>
<evidence type="ECO:0000313" key="2">
    <source>
        <dbReference type="EMBL" id="KZD09814.1"/>
    </source>
</evidence>
<keyword evidence="1" id="KW-0812">Transmembrane</keyword>
<evidence type="ECO:0000313" key="3">
    <source>
        <dbReference type="Proteomes" id="UP000076400"/>
    </source>
</evidence>
<accession>A0A154W8F6</accession>
<name>A0A154W8F6_9PROT</name>
<comment type="caution">
    <text evidence="2">The sequence shown here is derived from an EMBL/GenBank/DDBJ whole genome shotgun (WGS) entry which is preliminary data.</text>
</comment>
<organism evidence="2 3">
    <name type="scientific">Oceanibaculum pacificum</name>
    <dbReference type="NCBI Taxonomy" id="580166"/>
    <lineage>
        <taxon>Bacteria</taxon>
        <taxon>Pseudomonadati</taxon>
        <taxon>Pseudomonadota</taxon>
        <taxon>Alphaproteobacteria</taxon>
        <taxon>Rhodospirillales</taxon>
        <taxon>Oceanibaculaceae</taxon>
        <taxon>Oceanibaculum</taxon>
    </lineage>
</organism>